<dbReference type="PROSITE" id="PS00131">
    <property type="entry name" value="CARBOXYPEPT_SER_SER"/>
    <property type="match status" value="1"/>
</dbReference>
<dbReference type="InterPro" id="IPR029058">
    <property type="entry name" value="AB_hydrolase_fold"/>
</dbReference>
<keyword evidence="2 7" id="KW-0121">Carboxypeptidase</keyword>
<evidence type="ECO:0000256" key="5">
    <source>
        <dbReference type="ARBA" id="ARBA00022801"/>
    </source>
</evidence>
<evidence type="ECO:0000256" key="3">
    <source>
        <dbReference type="ARBA" id="ARBA00022670"/>
    </source>
</evidence>
<dbReference type="EMBL" id="BMAO01023234">
    <property type="protein sequence ID" value="GFQ87476.1"/>
    <property type="molecule type" value="Genomic_DNA"/>
</dbReference>
<keyword evidence="9" id="KW-1185">Reference proteome</keyword>
<dbReference type="EC" id="3.4.16.-" evidence="7"/>
<dbReference type="Proteomes" id="UP000887116">
    <property type="component" value="Unassembled WGS sequence"/>
</dbReference>
<dbReference type="PANTHER" id="PTHR11802">
    <property type="entry name" value="SERINE PROTEASE FAMILY S10 SERINE CARBOXYPEPTIDASE"/>
    <property type="match status" value="1"/>
</dbReference>
<sequence>MSFLNFVLSILLASNISSPDTQSPSLNETRPFAEGLDLGQHLLLTPYIENGEIEKARSLSKVEKLPNVQRSIPSYSGFFTVNKKHDSNMFYWFFPALNNDTKAPLILWLQGGPGASGLIGLFNINGPYFILENKTAELRPYTWAKEFHVIYVDNPVGTGFSFTKSEEGYVTNEEEMADDLYELLQQFFKVYYEYKSNDLYIVGESYGGKYVPSIAYKIHKSGPPAEVTFKGIGIGNGVVDPITQMNYADYFYQLGIIDSKQALVIKNLTKQIIQNIKNENYLEAVNMFNSIVADVPEEANPNYLLQFSGYDYSYFLLDTKTPQDMTYYRDYIMLPEFRKAVHVGNLTYHASKKVRDYLLQDFMLSVKPQLIEIINNYKVLIYNGQLDLTLPYTLMVDFLQSIEWKHSKEYKEADRKIWRLCGKGEVAGYVHNVGDFHHVLIRSSGHMAPHEQPHYALDLITHFVRDKPFC</sequence>
<keyword evidence="6" id="KW-0325">Glycoprotein</keyword>
<dbReference type="GO" id="GO:0006508">
    <property type="term" value="P:proteolysis"/>
    <property type="evidence" value="ECO:0007669"/>
    <property type="project" value="UniProtKB-KW"/>
</dbReference>
<comment type="similarity">
    <text evidence="1 7">Belongs to the peptidase S10 family.</text>
</comment>
<keyword evidence="4 7" id="KW-0732">Signal</keyword>
<dbReference type="PROSITE" id="PS00560">
    <property type="entry name" value="CARBOXYPEPT_SER_HIS"/>
    <property type="match status" value="1"/>
</dbReference>
<dbReference type="InterPro" id="IPR001563">
    <property type="entry name" value="Peptidase_S10"/>
</dbReference>
<evidence type="ECO:0000256" key="4">
    <source>
        <dbReference type="ARBA" id="ARBA00022729"/>
    </source>
</evidence>
<comment type="caution">
    <text evidence="8">The sequence shown here is derived from an EMBL/GenBank/DDBJ whole genome shotgun (WGS) entry which is preliminary data.</text>
</comment>
<evidence type="ECO:0000256" key="2">
    <source>
        <dbReference type="ARBA" id="ARBA00022645"/>
    </source>
</evidence>
<proteinExistence type="inferred from homology"/>
<evidence type="ECO:0000313" key="9">
    <source>
        <dbReference type="Proteomes" id="UP000887116"/>
    </source>
</evidence>
<dbReference type="FunFam" id="3.40.50.1820:FF:000096">
    <property type="entry name" value="Carboxypeptidase vitellogenic-like"/>
    <property type="match status" value="1"/>
</dbReference>
<dbReference type="PANTHER" id="PTHR11802:SF472">
    <property type="entry name" value="SERINE CARBOXYPEPTIDASE CPVL-RELATED"/>
    <property type="match status" value="1"/>
</dbReference>
<accession>A0A8X6FRZ0</accession>
<dbReference type="GO" id="GO:0004185">
    <property type="term" value="F:serine-type carboxypeptidase activity"/>
    <property type="evidence" value="ECO:0007669"/>
    <property type="project" value="UniProtKB-UniRule"/>
</dbReference>
<evidence type="ECO:0000256" key="1">
    <source>
        <dbReference type="ARBA" id="ARBA00009431"/>
    </source>
</evidence>
<evidence type="ECO:0000313" key="8">
    <source>
        <dbReference type="EMBL" id="GFQ87476.1"/>
    </source>
</evidence>
<keyword evidence="5 7" id="KW-0378">Hydrolase</keyword>
<evidence type="ECO:0000256" key="6">
    <source>
        <dbReference type="ARBA" id="ARBA00023180"/>
    </source>
</evidence>
<reference evidence="8" key="1">
    <citation type="submission" date="2020-07" db="EMBL/GenBank/DDBJ databases">
        <title>Multicomponent nature underlies the extraordinary mechanical properties of spider dragline silk.</title>
        <authorList>
            <person name="Kono N."/>
            <person name="Nakamura H."/>
            <person name="Mori M."/>
            <person name="Yoshida Y."/>
            <person name="Ohtoshi R."/>
            <person name="Malay A.D."/>
            <person name="Moran D.A.P."/>
            <person name="Tomita M."/>
            <person name="Numata K."/>
            <person name="Arakawa K."/>
        </authorList>
    </citation>
    <scope>NUCLEOTIDE SEQUENCE</scope>
</reference>
<protein>
    <recommendedName>
        <fullName evidence="7">Carboxypeptidase</fullName>
        <ecNumber evidence="7">3.4.16.-</ecNumber>
    </recommendedName>
</protein>
<dbReference type="InterPro" id="IPR033124">
    <property type="entry name" value="Ser_caboxypep_his_AS"/>
</dbReference>
<feature type="chain" id="PRO_5036518390" description="Carboxypeptidase" evidence="7">
    <location>
        <begin position="18"/>
        <end position="470"/>
    </location>
</feature>
<dbReference type="PRINTS" id="PR00724">
    <property type="entry name" value="CRBOXYPTASEC"/>
</dbReference>
<evidence type="ECO:0000256" key="7">
    <source>
        <dbReference type="RuleBase" id="RU361156"/>
    </source>
</evidence>
<dbReference type="InterPro" id="IPR018202">
    <property type="entry name" value="Ser_caboxypep_ser_AS"/>
</dbReference>
<dbReference type="OrthoDB" id="6409825at2759"/>
<organism evidence="8 9">
    <name type="scientific">Trichonephila clavata</name>
    <name type="common">Joro spider</name>
    <name type="synonym">Nephila clavata</name>
    <dbReference type="NCBI Taxonomy" id="2740835"/>
    <lineage>
        <taxon>Eukaryota</taxon>
        <taxon>Metazoa</taxon>
        <taxon>Ecdysozoa</taxon>
        <taxon>Arthropoda</taxon>
        <taxon>Chelicerata</taxon>
        <taxon>Arachnida</taxon>
        <taxon>Araneae</taxon>
        <taxon>Araneomorphae</taxon>
        <taxon>Entelegynae</taxon>
        <taxon>Araneoidea</taxon>
        <taxon>Nephilidae</taxon>
        <taxon>Trichonephila</taxon>
    </lineage>
</organism>
<dbReference type="SUPFAM" id="SSF53474">
    <property type="entry name" value="alpha/beta-Hydrolases"/>
    <property type="match status" value="1"/>
</dbReference>
<dbReference type="AlphaFoldDB" id="A0A8X6FRZ0"/>
<dbReference type="Gene3D" id="3.40.50.1820">
    <property type="entry name" value="alpha/beta hydrolase"/>
    <property type="match status" value="1"/>
</dbReference>
<name>A0A8X6FRZ0_TRICU</name>
<keyword evidence="3 7" id="KW-0645">Protease</keyword>
<gene>
    <name evidence="8" type="primary">CPVL</name>
    <name evidence="8" type="ORF">TNCT_186261</name>
</gene>
<feature type="signal peptide" evidence="7">
    <location>
        <begin position="1"/>
        <end position="17"/>
    </location>
</feature>
<dbReference type="Pfam" id="PF00450">
    <property type="entry name" value="Peptidase_S10"/>
    <property type="match status" value="1"/>
</dbReference>